<dbReference type="EMBL" id="OPYN01000150">
    <property type="protein sequence ID" value="SPO61712.1"/>
    <property type="molecule type" value="Genomic_DNA"/>
</dbReference>
<dbReference type="Proteomes" id="UP000294335">
    <property type="component" value="Unassembled WGS sequence"/>
</dbReference>
<sequence length="168" mass="18874">MRWTRLPRRSDSICSDSGSRPVRLGRIGRFHASRLLPVQEDHEVLFHVFQHGPFALGARFDDERVASGQCYGGATLKLDDAASTQDMAELPDFVVDAPRSGAGFPFPGNATLLFIVIVLGRQRMRGAFQDRFKKGQVAHRLDIQFAEHGQFLVHGFFSSTLWVGRYIK</sequence>
<gene>
    <name evidence="1" type="ORF">JV551A3_V1_1500189</name>
</gene>
<comment type="caution">
    <text evidence="1">The sequence shown here is derived from an EMBL/GenBank/DDBJ whole genome shotgun (WGS) entry which is preliminary data.</text>
</comment>
<evidence type="ECO:0000313" key="1">
    <source>
        <dbReference type="EMBL" id="SPO61712.1"/>
    </source>
</evidence>
<reference evidence="1 2" key="1">
    <citation type="submission" date="2018-02" db="EMBL/GenBank/DDBJ databases">
        <authorList>
            <person name="Dubost A."/>
        </authorList>
    </citation>
    <scope>NUCLEOTIDE SEQUENCE [LARGE SCALE GENOMIC DNA]</scope>
    <source>
        <strain evidence="2">JV551A3</strain>
    </source>
</reference>
<organism evidence="1 2">
    <name type="scientific">Pseudomonas inefficax</name>
    <dbReference type="NCBI Taxonomy" id="2078786"/>
    <lineage>
        <taxon>Bacteria</taxon>
        <taxon>Pseudomonadati</taxon>
        <taxon>Pseudomonadota</taxon>
        <taxon>Gammaproteobacteria</taxon>
        <taxon>Pseudomonadales</taxon>
        <taxon>Pseudomonadaceae</taxon>
        <taxon>Pseudomonas</taxon>
    </lineage>
</organism>
<keyword evidence="2" id="KW-1185">Reference proteome</keyword>
<name>A0AAQ1P9J5_9PSED</name>
<protein>
    <submittedName>
        <fullName evidence="1">Uncharacterized protein</fullName>
    </submittedName>
</protein>
<dbReference type="AlphaFoldDB" id="A0AAQ1P9J5"/>
<proteinExistence type="predicted"/>
<accession>A0AAQ1P9J5</accession>
<evidence type="ECO:0000313" key="2">
    <source>
        <dbReference type="Proteomes" id="UP000294335"/>
    </source>
</evidence>